<dbReference type="OMA" id="QWVSSKQ"/>
<reference evidence="11" key="1">
    <citation type="submission" date="2011-03" db="EMBL/GenBank/DDBJ databases">
        <title>Version 3 of the genome sequence of Otolemur garnettii (Bushbaby).</title>
        <authorList>
            <consortium name="The Broad Institute Genome Sequencing Platform"/>
            <person name="Di Palma F."/>
            <person name="Johnson J."/>
            <person name="Lander E.S."/>
            <person name="Lindblad-Toh K."/>
            <person name="Jaffe D.B."/>
            <person name="Gnerre S."/>
            <person name="MacCallum I."/>
            <person name="Przybylski D."/>
            <person name="Ribeiro F.J."/>
            <person name="Burton J.N."/>
            <person name="Walker B.J."/>
            <person name="Sharpe T."/>
            <person name="Hall G."/>
        </authorList>
    </citation>
    <scope>NUCLEOTIDE SEQUENCE [LARGE SCALE GENOMIC DNA]</scope>
</reference>
<name>H0Y0V2_OTOGA</name>
<dbReference type="GO" id="GO:0042605">
    <property type="term" value="F:peptide antigen binding"/>
    <property type="evidence" value="ECO:0007669"/>
    <property type="project" value="TreeGrafter"/>
</dbReference>
<dbReference type="SUPFAM" id="SSF48726">
    <property type="entry name" value="Immunoglobulin"/>
    <property type="match status" value="1"/>
</dbReference>
<keyword evidence="1 8" id="KW-0732">Signal</keyword>
<dbReference type="FunCoup" id="H0Y0V2">
    <property type="interactions" value="123"/>
</dbReference>
<dbReference type="GeneTree" id="ENSGT00940000163708"/>
<dbReference type="EMBL" id="AAQR03187265">
    <property type="status" value="NOT_ANNOTATED_CDS"/>
    <property type="molecule type" value="Genomic_DNA"/>
</dbReference>
<keyword evidence="4" id="KW-0675">Receptor</keyword>
<dbReference type="AlphaFoldDB" id="H0Y0V2"/>
<dbReference type="InParanoid" id="H0Y0V2"/>
<sequence>MEKLLGLLIVWLQLDWVSSKQEVMQTPAVLSVPEGDSLDLNCSFTDSAIYFIQWFRQDPGKGLTSLLLIQSNQRVERNGRLKASLDKSSRYSTLNVADSQPADSATYFCAV</sequence>
<keyword evidence="2" id="KW-0391">Immunity</keyword>
<feature type="domain" description="Ig-like" evidence="9">
    <location>
        <begin position="21"/>
        <end position="111"/>
    </location>
</feature>
<proteinExistence type="predicted"/>
<organism evidence="10 11">
    <name type="scientific">Otolemur garnettii</name>
    <name type="common">Small-eared galago</name>
    <name type="synonym">Garnett's greater bushbaby</name>
    <dbReference type="NCBI Taxonomy" id="30611"/>
    <lineage>
        <taxon>Eukaryota</taxon>
        <taxon>Metazoa</taxon>
        <taxon>Chordata</taxon>
        <taxon>Craniata</taxon>
        <taxon>Vertebrata</taxon>
        <taxon>Euteleostomi</taxon>
        <taxon>Mammalia</taxon>
        <taxon>Eutheria</taxon>
        <taxon>Euarchontoglires</taxon>
        <taxon>Primates</taxon>
        <taxon>Strepsirrhini</taxon>
        <taxon>Lorisiformes</taxon>
        <taxon>Galagidae</taxon>
        <taxon>Otolemur</taxon>
    </lineage>
</organism>
<dbReference type="PANTHER" id="PTHR19343:SF13">
    <property type="entry name" value="T CELL RECEPTOR ALPHA VARIABLE 21"/>
    <property type="match status" value="1"/>
</dbReference>
<dbReference type="InterPro" id="IPR013783">
    <property type="entry name" value="Ig-like_fold"/>
</dbReference>
<dbReference type="GO" id="GO:0002250">
    <property type="term" value="P:adaptive immune response"/>
    <property type="evidence" value="ECO:0007669"/>
    <property type="project" value="UniProtKB-KW"/>
</dbReference>
<evidence type="ECO:0000256" key="7">
    <source>
        <dbReference type="ARBA" id="ARBA00043266"/>
    </source>
</evidence>
<dbReference type="InterPro" id="IPR007110">
    <property type="entry name" value="Ig-like_dom"/>
</dbReference>
<dbReference type="Pfam" id="PF07686">
    <property type="entry name" value="V-set"/>
    <property type="match status" value="1"/>
</dbReference>
<dbReference type="Ensembl" id="ENSOGAT00000032655.1">
    <property type="protein sequence ID" value="ENSOGAP00000021995.1"/>
    <property type="gene ID" value="ENSOGAG00000029504.1"/>
</dbReference>
<evidence type="ECO:0000256" key="8">
    <source>
        <dbReference type="SAM" id="SignalP"/>
    </source>
</evidence>
<dbReference type="SMART" id="SM00406">
    <property type="entry name" value="IGv"/>
    <property type="match status" value="1"/>
</dbReference>
<reference evidence="10" key="3">
    <citation type="submission" date="2025-09" db="UniProtKB">
        <authorList>
            <consortium name="Ensembl"/>
        </authorList>
    </citation>
    <scope>IDENTIFICATION</scope>
</reference>
<dbReference type="InterPro" id="IPR013106">
    <property type="entry name" value="Ig_V-set"/>
</dbReference>
<accession>H0Y0V2</accession>
<dbReference type="GO" id="GO:0042101">
    <property type="term" value="C:T cell receptor complex"/>
    <property type="evidence" value="ECO:0007669"/>
    <property type="project" value="UniProtKB-KW"/>
</dbReference>
<evidence type="ECO:0000256" key="5">
    <source>
        <dbReference type="ARBA" id="ARBA00023319"/>
    </source>
</evidence>
<keyword evidence="3" id="KW-1064">Adaptive immunity</keyword>
<evidence type="ECO:0000313" key="11">
    <source>
        <dbReference type="Proteomes" id="UP000005225"/>
    </source>
</evidence>
<evidence type="ECO:0000256" key="2">
    <source>
        <dbReference type="ARBA" id="ARBA00022859"/>
    </source>
</evidence>
<dbReference type="STRING" id="30611.ENSOGAP00000021995"/>
<evidence type="ECO:0000256" key="4">
    <source>
        <dbReference type="ARBA" id="ARBA00023170"/>
    </source>
</evidence>
<protein>
    <submittedName>
        <fullName evidence="10">T cell receptor alpha variable 21</fullName>
    </submittedName>
</protein>
<evidence type="ECO:0000256" key="3">
    <source>
        <dbReference type="ARBA" id="ARBA00023130"/>
    </source>
</evidence>
<feature type="chain" id="PRO_5003545948" evidence="8">
    <location>
        <begin position="20"/>
        <end position="111"/>
    </location>
</feature>
<reference evidence="10" key="2">
    <citation type="submission" date="2025-08" db="UniProtKB">
        <authorList>
            <consortium name="Ensembl"/>
        </authorList>
    </citation>
    <scope>IDENTIFICATION</scope>
</reference>
<keyword evidence="5" id="KW-0393">Immunoglobulin domain</keyword>
<feature type="signal peptide" evidence="8">
    <location>
        <begin position="1"/>
        <end position="19"/>
    </location>
</feature>
<dbReference type="InterPro" id="IPR051006">
    <property type="entry name" value="TCR_variable_domain"/>
</dbReference>
<dbReference type="Proteomes" id="UP000005225">
    <property type="component" value="Unassembled WGS sequence"/>
</dbReference>
<comment type="subunit">
    <text evidence="6">Alpha-beta TR is a heterodimer composed of an alpha and beta chain; disulfide-linked. The alpha-beta TR is associated with the transmembrane signaling CD3 coreceptor proteins to form the TR-CD3 (TcR or TCR). The assembly of alpha-beta TR heterodimers with CD3 occurs in the endoplasmic reticulum where a single alpha-beta TR heterodimer associates with one CD3D-CD3E heterodimer, one CD3G-CD3E heterodimer and one CD247 homodimer forming a stable octameric structure. CD3D-CD3E and CD3G-CD3E heterodimers preferentially associate with TR alpha and TR beta chains, respectively. The association of the CD247 homodimer is the last step of TcR assembly in the endoplasmic reticulum and is required for transport to the cell surface.</text>
</comment>
<dbReference type="PANTHER" id="PTHR19343">
    <property type="entry name" value="T CELL RECEPTOR ALPHA VARIABLE 1-2"/>
    <property type="match status" value="1"/>
</dbReference>
<evidence type="ECO:0000256" key="6">
    <source>
        <dbReference type="ARBA" id="ARBA00038651"/>
    </source>
</evidence>
<dbReference type="Gene3D" id="2.60.40.10">
    <property type="entry name" value="Immunoglobulins"/>
    <property type="match status" value="1"/>
</dbReference>
<dbReference type="InterPro" id="IPR036179">
    <property type="entry name" value="Ig-like_dom_sf"/>
</dbReference>
<dbReference type="HOGENOM" id="CLU_077975_8_3_1"/>
<evidence type="ECO:0000313" key="10">
    <source>
        <dbReference type="Ensembl" id="ENSOGAP00000021995.1"/>
    </source>
</evidence>
<evidence type="ECO:0000259" key="9">
    <source>
        <dbReference type="PROSITE" id="PS50835"/>
    </source>
</evidence>
<keyword evidence="11" id="KW-1185">Reference proteome</keyword>
<keyword evidence="7" id="KW-1279">T cell receptor</keyword>
<dbReference type="PROSITE" id="PS50835">
    <property type="entry name" value="IG_LIKE"/>
    <property type="match status" value="1"/>
</dbReference>
<evidence type="ECO:0000256" key="1">
    <source>
        <dbReference type="ARBA" id="ARBA00022729"/>
    </source>
</evidence>
<dbReference type="eggNOG" id="ENOG502SVXB">
    <property type="taxonomic scope" value="Eukaryota"/>
</dbReference>